<comment type="catalytic activity">
    <reaction evidence="20">
        <text>(15S)-hydroxy-(5Z,8Z,11Z,13E)-eicosatetraenoate + NAD(+) = 15-oxo-(5Z,8Z,11Z,13E)-eicosatetraenoate + NADH + H(+)</text>
        <dbReference type="Rhea" id="RHEA:23260"/>
        <dbReference type="ChEBI" id="CHEBI:15378"/>
        <dbReference type="ChEBI" id="CHEBI:57409"/>
        <dbReference type="ChEBI" id="CHEBI:57410"/>
        <dbReference type="ChEBI" id="CHEBI:57540"/>
        <dbReference type="ChEBI" id="CHEBI:57945"/>
        <dbReference type="EC" id="1.1.1.232"/>
    </reaction>
    <physiologicalReaction direction="left-to-right" evidence="20">
        <dbReference type="Rhea" id="RHEA:23261"/>
    </physiologicalReaction>
</comment>
<evidence type="ECO:0000256" key="12">
    <source>
        <dbReference type="ARBA" id="ARBA00048140"/>
    </source>
</evidence>
<dbReference type="SUPFAM" id="SSF51735">
    <property type="entry name" value="NAD(P)-binding Rossmann-fold domains"/>
    <property type="match status" value="1"/>
</dbReference>
<evidence type="ECO:0000256" key="14">
    <source>
        <dbReference type="ARBA" id="ARBA00048170"/>
    </source>
</evidence>
<evidence type="ECO:0000256" key="2">
    <source>
        <dbReference type="ARBA" id="ARBA00023002"/>
    </source>
</evidence>
<dbReference type="EC" id="1.1.1.141" evidence="3"/>
<comment type="catalytic activity">
    <reaction evidence="17">
        <text>prostaglandin A1 + NAD(+) = 15-oxo-prostaglandin A1 + NADH + H(+)</text>
        <dbReference type="Rhea" id="RHEA:41263"/>
        <dbReference type="ChEBI" id="CHEBI:15378"/>
        <dbReference type="ChEBI" id="CHEBI:57398"/>
        <dbReference type="ChEBI" id="CHEBI:57540"/>
        <dbReference type="ChEBI" id="CHEBI:57945"/>
        <dbReference type="ChEBI" id="CHEBI:85072"/>
    </reaction>
    <physiologicalReaction direction="left-to-right" evidence="17">
        <dbReference type="Rhea" id="RHEA:41264"/>
    </physiologicalReaction>
</comment>
<comment type="catalytic activity">
    <reaction evidence="11">
        <text>14-hydroxy-(4Z,7Z,10Z,12E,16Z,19Z)-docosahexaenoate + NAD(+) = 14-oxo-(4Z,7Z,10Z,12E,16Z,19Z)-docosahexaenoate + NADH + H(+)</text>
        <dbReference type="Rhea" id="RHEA:48952"/>
        <dbReference type="ChEBI" id="CHEBI:15378"/>
        <dbReference type="ChEBI" id="CHEBI:57540"/>
        <dbReference type="ChEBI" id="CHEBI:57945"/>
        <dbReference type="ChEBI" id="CHEBI:90866"/>
        <dbReference type="ChEBI" id="CHEBI:90867"/>
    </reaction>
    <physiologicalReaction direction="left-to-right" evidence="11">
        <dbReference type="Rhea" id="RHEA:48953"/>
    </physiologicalReaction>
</comment>
<dbReference type="AlphaFoldDB" id="A0A0A9XJ13"/>
<comment type="function">
    <text evidence="8">Catalyzes the NAD-dependent dehydrogenation (oxidation) of a broad array of hydroxylated polyunsaturated fatty acids (mainly eicosanoids and docosanoids, including prostaglandins, lipoxins and resolvins), yielding their corresponding keto (oxo) metabolites. Decreases the levels of the pro-proliferative prostaglandins such as prostaglandin E2 (whose activity is increased in cancer because of an increase in the expression of cyclooxygenase 2) and generates oxo-fatty acid products that can profoundly influence cell function by abrogating pro-inflammatory cytokine expression. Converts resolvins E1, D1 and D2 to their oxo products, which represents a mode of resolvin inactivation. Resolvin E1 plays important roles during the resolution phase of acute inflammation, while resolvins D1 and D2 have a unique role in obesity-induced adipose inflammation.</text>
</comment>
<dbReference type="PANTHER" id="PTHR44229:SF4">
    <property type="entry name" value="15-HYDROXYPROSTAGLANDIN DEHYDROGENASE [NAD(+)]"/>
    <property type="match status" value="1"/>
</dbReference>
<dbReference type="InterPro" id="IPR036291">
    <property type="entry name" value="NAD(P)-bd_dom_sf"/>
</dbReference>
<comment type="similarity">
    <text evidence="1">Belongs to the short-chain dehydrogenases/reductases (SDR) family.</text>
</comment>
<dbReference type="Gene3D" id="3.40.50.720">
    <property type="entry name" value="NAD(P)-binding Rossmann-like Domain"/>
    <property type="match status" value="1"/>
</dbReference>
<evidence type="ECO:0000256" key="15">
    <source>
        <dbReference type="ARBA" id="ARBA00048393"/>
    </source>
</evidence>
<evidence type="ECO:0000256" key="16">
    <source>
        <dbReference type="ARBA" id="ARBA00048535"/>
    </source>
</evidence>
<evidence type="ECO:0000256" key="10">
    <source>
        <dbReference type="ARBA" id="ARBA00047672"/>
    </source>
</evidence>
<dbReference type="GO" id="GO:0047034">
    <property type="term" value="F:15-hydroxyicosatetraenoate dehydrogenase activity"/>
    <property type="evidence" value="ECO:0007669"/>
    <property type="project" value="UniProtKB-EC"/>
</dbReference>
<reference evidence="22" key="2">
    <citation type="submission" date="2014-07" db="EMBL/GenBank/DDBJ databases">
        <authorList>
            <person name="Hull J."/>
        </authorList>
    </citation>
    <scope>NUCLEOTIDE SEQUENCE</scope>
</reference>
<evidence type="ECO:0000313" key="22">
    <source>
        <dbReference type="EMBL" id="JAG20707.1"/>
    </source>
</evidence>
<comment type="catalytic activity">
    <reaction evidence="19">
        <text>resolvin D2 + NAD(+) = 16-oxoresolvin D2 + NADH + H(+)</text>
        <dbReference type="Rhea" id="RHEA:53588"/>
        <dbReference type="ChEBI" id="CHEBI:15378"/>
        <dbReference type="ChEBI" id="CHEBI:57540"/>
        <dbReference type="ChEBI" id="CHEBI:57945"/>
        <dbReference type="ChEBI" id="CHEBI:133367"/>
        <dbReference type="ChEBI" id="CHEBI:137498"/>
    </reaction>
    <physiologicalReaction direction="left-to-right" evidence="19">
        <dbReference type="Rhea" id="RHEA:53589"/>
    </physiologicalReaction>
</comment>
<evidence type="ECO:0000256" key="21">
    <source>
        <dbReference type="ARBA" id="ARBA00049188"/>
    </source>
</evidence>
<evidence type="ECO:0000256" key="6">
    <source>
        <dbReference type="ARBA" id="ARBA00041812"/>
    </source>
</evidence>
<evidence type="ECO:0000256" key="1">
    <source>
        <dbReference type="ARBA" id="ARBA00006484"/>
    </source>
</evidence>
<dbReference type="EC" id="1.1.1.232" evidence="4"/>
<comment type="catalytic activity">
    <reaction evidence="12">
        <text>15-oxo-(5S,6R)-dihydroxy-(7E,9E,11Z)-eicosatrienoate + NADH + H(+) = (5S,6R,15S)-trihydroxy-(7E,9E,11Z)-eicosatrienoate + NAD(+)</text>
        <dbReference type="Rhea" id="RHEA:41596"/>
        <dbReference type="ChEBI" id="CHEBI:15378"/>
        <dbReference type="ChEBI" id="CHEBI:57540"/>
        <dbReference type="ChEBI" id="CHEBI:57945"/>
        <dbReference type="ChEBI" id="CHEBI:78325"/>
        <dbReference type="ChEBI" id="CHEBI:78329"/>
    </reaction>
    <physiologicalReaction direction="left-to-right" evidence="12">
        <dbReference type="Rhea" id="RHEA:41597"/>
    </physiologicalReaction>
</comment>
<dbReference type="EMBL" id="GBHO01022897">
    <property type="protein sequence ID" value="JAG20707.1"/>
    <property type="molecule type" value="Transcribed_RNA"/>
</dbReference>
<evidence type="ECO:0000256" key="9">
    <source>
        <dbReference type="ARBA" id="ARBA00047325"/>
    </source>
</evidence>
<dbReference type="GO" id="GO:0016404">
    <property type="term" value="F:15-hydroxyprostaglandin dehydrogenase (NAD+) activity"/>
    <property type="evidence" value="ECO:0007669"/>
    <property type="project" value="UniProtKB-EC"/>
</dbReference>
<evidence type="ECO:0000256" key="5">
    <source>
        <dbReference type="ARBA" id="ARBA00040276"/>
    </source>
</evidence>
<evidence type="ECO:0000256" key="13">
    <source>
        <dbReference type="ARBA" id="ARBA00048144"/>
    </source>
</evidence>
<dbReference type="PANTHER" id="PTHR44229">
    <property type="entry name" value="15-HYDROXYPROSTAGLANDIN DEHYDROGENASE [NAD(+)]"/>
    <property type="match status" value="1"/>
</dbReference>
<reference evidence="22" key="1">
    <citation type="journal article" date="2014" name="PLoS ONE">
        <title>Transcriptome-Based Identification of ABC Transporters in the Western Tarnished Plant Bug Lygus hesperus.</title>
        <authorList>
            <person name="Hull J.J."/>
            <person name="Chaney K."/>
            <person name="Geib S.M."/>
            <person name="Fabrick J.A."/>
            <person name="Brent C.S."/>
            <person name="Walsh D."/>
            <person name="Lavine L.C."/>
        </authorList>
    </citation>
    <scope>NUCLEOTIDE SEQUENCE</scope>
</reference>
<comment type="catalytic activity">
    <reaction evidence="10">
        <text>resolvin D1 + NAD(+) = 8-oxoresolvin D1 + NADH + H(+)</text>
        <dbReference type="Rhea" id="RHEA:50124"/>
        <dbReference type="ChEBI" id="CHEBI:15378"/>
        <dbReference type="ChEBI" id="CHEBI:57540"/>
        <dbReference type="ChEBI" id="CHEBI:57945"/>
        <dbReference type="ChEBI" id="CHEBI:132079"/>
        <dbReference type="ChEBI" id="CHEBI:132080"/>
    </reaction>
    <physiologicalReaction direction="left-to-right" evidence="10">
        <dbReference type="Rhea" id="RHEA:50125"/>
    </physiologicalReaction>
</comment>
<dbReference type="InterPro" id="IPR002347">
    <property type="entry name" value="SDR_fam"/>
</dbReference>
<comment type="catalytic activity">
    <reaction evidence="15">
        <text>resolvin D2 + NAD(+) = 7-oxoresolvin D2 + NADH + H(+)</text>
        <dbReference type="Rhea" id="RHEA:53584"/>
        <dbReference type="ChEBI" id="CHEBI:15378"/>
        <dbReference type="ChEBI" id="CHEBI:57540"/>
        <dbReference type="ChEBI" id="CHEBI:57945"/>
        <dbReference type="ChEBI" id="CHEBI:133367"/>
        <dbReference type="ChEBI" id="CHEBI:137497"/>
    </reaction>
    <physiologicalReaction direction="left-to-right" evidence="15">
        <dbReference type="Rhea" id="RHEA:53585"/>
    </physiologicalReaction>
</comment>
<accession>A0A0A9XJ13</accession>
<evidence type="ECO:0000256" key="19">
    <source>
        <dbReference type="ARBA" id="ARBA00048921"/>
    </source>
</evidence>
<dbReference type="PRINTS" id="PR01167">
    <property type="entry name" value="INSADHFAMILY"/>
</dbReference>
<evidence type="ECO:0000256" key="8">
    <source>
        <dbReference type="ARBA" id="ARBA00045705"/>
    </source>
</evidence>
<evidence type="ECO:0000256" key="20">
    <source>
        <dbReference type="ARBA" id="ARBA00049151"/>
    </source>
</evidence>
<evidence type="ECO:0000256" key="18">
    <source>
        <dbReference type="ARBA" id="ARBA00048739"/>
    </source>
</evidence>
<comment type="catalytic activity">
    <reaction evidence="21">
        <text>resolvin E1 + NAD(+) = 18-oxo-resolvin E1 + NADH + H(+)</text>
        <dbReference type="Rhea" id="RHEA:49244"/>
        <dbReference type="ChEBI" id="CHEBI:15378"/>
        <dbReference type="ChEBI" id="CHEBI:57540"/>
        <dbReference type="ChEBI" id="CHEBI:57945"/>
        <dbReference type="ChEBI" id="CHEBI:91000"/>
        <dbReference type="ChEBI" id="CHEBI:91001"/>
    </reaction>
    <physiologicalReaction direction="left-to-right" evidence="21">
        <dbReference type="Rhea" id="RHEA:49245"/>
    </physiologicalReaction>
</comment>
<comment type="catalytic activity">
    <reaction evidence="18">
        <text>prostaglandin E2 + NAD(+) = 15-oxoprostaglandin E2 + NADH + H(+)</text>
        <dbReference type="Rhea" id="RHEA:11876"/>
        <dbReference type="ChEBI" id="CHEBI:15378"/>
        <dbReference type="ChEBI" id="CHEBI:57400"/>
        <dbReference type="ChEBI" id="CHEBI:57540"/>
        <dbReference type="ChEBI" id="CHEBI:57945"/>
        <dbReference type="ChEBI" id="CHEBI:606564"/>
        <dbReference type="EC" id="1.1.1.141"/>
    </reaction>
    <physiologicalReaction direction="left-to-right" evidence="18">
        <dbReference type="Rhea" id="RHEA:11877"/>
    </physiologicalReaction>
</comment>
<proteinExistence type="inferred from homology"/>
<evidence type="ECO:0000256" key="7">
    <source>
        <dbReference type="ARBA" id="ARBA00042026"/>
    </source>
</evidence>
<comment type="catalytic activity">
    <reaction evidence="13">
        <text>(11R)-hydroxy-(5Z,8Z,12E,14Z)-eicosatetraenoate + NAD(+) = 11-oxo-(5Z,8Z,12E,14Z)-eicosatetraenoate + NADH + H(+)</text>
        <dbReference type="Rhea" id="RHEA:48640"/>
        <dbReference type="ChEBI" id="CHEBI:15378"/>
        <dbReference type="ChEBI" id="CHEBI:57540"/>
        <dbReference type="ChEBI" id="CHEBI:57945"/>
        <dbReference type="ChEBI" id="CHEBI:78836"/>
        <dbReference type="ChEBI" id="CHEBI:90697"/>
    </reaction>
    <physiologicalReaction direction="left-to-right" evidence="13">
        <dbReference type="Rhea" id="RHEA:48641"/>
    </physiologicalReaction>
</comment>
<gene>
    <name evidence="22" type="primary">ADH</name>
    <name evidence="22" type="ORF">CM83_22920</name>
</gene>
<sequence>MSDLKGKSVLVIGGTSDVGAKVCEALGSEGVKLTICGTNKQQGEEFTASLVKKYSPNLQAAFSFNNPGDRASVDNAFKKAKSSFEYVHYVINCATIWDDGQNWATEVDINMRGTFLVSLLALEHLGTRKNINAEGATVLNVSSTLAFQPNYLMPIFGATKAAVLKFTRDMGTDFHFGLNKVKFVAICPALSRDDQTTFYNMAQTKMVLPYDELLNAWKKVQINNFQTAEHVGSEIVSLMKNNPKNGGVYMIDGGNAVAIEPPTATVDCKQYIS</sequence>
<dbReference type="Pfam" id="PF00106">
    <property type="entry name" value="adh_short"/>
    <property type="match status" value="1"/>
</dbReference>
<evidence type="ECO:0000256" key="4">
    <source>
        <dbReference type="ARBA" id="ARBA00039060"/>
    </source>
</evidence>
<comment type="catalytic activity">
    <reaction evidence="9">
        <text>prostaglandin E1 + NAD(+) = 15-oxoprostaglandin E1 + NADH + H(+)</text>
        <dbReference type="Rhea" id="RHEA:16477"/>
        <dbReference type="ChEBI" id="CHEBI:15378"/>
        <dbReference type="ChEBI" id="CHEBI:57397"/>
        <dbReference type="ChEBI" id="CHEBI:57401"/>
        <dbReference type="ChEBI" id="CHEBI:57540"/>
        <dbReference type="ChEBI" id="CHEBI:57945"/>
    </reaction>
    <physiologicalReaction direction="left-to-right" evidence="9">
        <dbReference type="Rhea" id="RHEA:16478"/>
    </physiologicalReaction>
</comment>
<dbReference type="GO" id="GO:0005737">
    <property type="term" value="C:cytoplasm"/>
    <property type="evidence" value="ECO:0007669"/>
    <property type="project" value="TreeGrafter"/>
</dbReference>
<comment type="catalytic activity">
    <reaction evidence="14">
        <text>resolvin D1 + NAD(+) = 17-oxoresolvin D1 + NADH + H(+)</text>
        <dbReference type="Rhea" id="RHEA:50128"/>
        <dbReference type="ChEBI" id="CHEBI:15378"/>
        <dbReference type="ChEBI" id="CHEBI:57540"/>
        <dbReference type="ChEBI" id="CHEBI:57945"/>
        <dbReference type="ChEBI" id="CHEBI:132079"/>
        <dbReference type="ChEBI" id="CHEBI:132081"/>
    </reaction>
    <physiologicalReaction direction="left-to-right" evidence="14">
        <dbReference type="Rhea" id="RHEA:50129"/>
    </physiologicalReaction>
</comment>
<evidence type="ECO:0000256" key="11">
    <source>
        <dbReference type="ARBA" id="ARBA00048008"/>
    </source>
</evidence>
<comment type="catalytic activity">
    <reaction evidence="16">
        <text>lipoxin A4 + NAD(+) = 15-oxo-(5S,6R)-dihydroxy-(7E,9E,11Z,13E)-eicosatetraenoate + NADH + H(+)</text>
        <dbReference type="Rhea" id="RHEA:41572"/>
        <dbReference type="ChEBI" id="CHEBI:15378"/>
        <dbReference type="ChEBI" id="CHEBI:57540"/>
        <dbReference type="ChEBI" id="CHEBI:57945"/>
        <dbReference type="ChEBI" id="CHEBI:67026"/>
        <dbReference type="ChEBI" id="CHEBI:78311"/>
    </reaction>
    <physiologicalReaction direction="left-to-right" evidence="16">
        <dbReference type="Rhea" id="RHEA:41573"/>
    </physiologicalReaction>
</comment>
<evidence type="ECO:0000256" key="17">
    <source>
        <dbReference type="ARBA" id="ARBA00048611"/>
    </source>
</evidence>
<evidence type="ECO:0000256" key="3">
    <source>
        <dbReference type="ARBA" id="ARBA00038968"/>
    </source>
</evidence>
<keyword evidence="2" id="KW-0560">Oxidoreductase</keyword>
<protein>
    <recommendedName>
        <fullName evidence="5">15-hydroxyprostaglandin dehydrogenase [NAD(+)]</fullName>
        <ecNumber evidence="3">1.1.1.141</ecNumber>
        <ecNumber evidence="4">1.1.1.232</ecNumber>
    </recommendedName>
    <alternativeName>
        <fullName evidence="7">Eicosanoid/docosanoid dehydrogenase [NAD(+)]</fullName>
    </alternativeName>
    <alternativeName>
        <fullName evidence="6">Prostaglandin dehydrogenase 1</fullName>
    </alternativeName>
</protein>
<organism evidence="22">
    <name type="scientific">Lygus hesperus</name>
    <name type="common">Western plant bug</name>
    <dbReference type="NCBI Taxonomy" id="30085"/>
    <lineage>
        <taxon>Eukaryota</taxon>
        <taxon>Metazoa</taxon>
        <taxon>Ecdysozoa</taxon>
        <taxon>Arthropoda</taxon>
        <taxon>Hexapoda</taxon>
        <taxon>Insecta</taxon>
        <taxon>Pterygota</taxon>
        <taxon>Neoptera</taxon>
        <taxon>Paraneoptera</taxon>
        <taxon>Hemiptera</taxon>
        <taxon>Heteroptera</taxon>
        <taxon>Panheteroptera</taxon>
        <taxon>Cimicomorpha</taxon>
        <taxon>Miridae</taxon>
        <taxon>Mirini</taxon>
        <taxon>Lygus</taxon>
    </lineage>
</organism>
<name>A0A0A9XJ13_LYGHE</name>